<protein>
    <submittedName>
        <fullName evidence="4">Transcriptional regulator, TetR family</fullName>
    </submittedName>
</protein>
<keyword evidence="1 2" id="KW-0238">DNA-binding</keyword>
<evidence type="ECO:0000313" key="5">
    <source>
        <dbReference type="Proteomes" id="UP000070376"/>
    </source>
</evidence>
<evidence type="ECO:0000256" key="1">
    <source>
        <dbReference type="ARBA" id="ARBA00023125"/>
    </source>
</evidence>
<dbReference type="SUPFAM" id="SSF46689">
    <property type="entry name" value="Homeodomain-like"/>
    <property type="match status" value="1"/>
</dbReference>
<dbReference type="PATRIC" id="fig|1398.22.peg.2930"/>
<dbReference type="GO" id="GO:0003677">
    <property type="term" value="F:DNA binding"/>
    <property type="evidence" value="ECO:0007669"/>
    <property type="project" value="UniProtKB-UniRule"/>
</dbReference>
<dbReference type="AlphaFoldDB" id="A0A133KGR3"/>
<dbReference type="Proteomes" id="UP000070376">
    <property type="component" value="Unassembled WGS sequence"/>
</dbReference>
<sequence>MRCKGGENLLKYNLLEAMKEQTKTDAKLTDKKQKIMEAAISLFAEKGYGNTPTSEIAKAAGVAEGTIFRHFGTKDHLLVSLIVPFLKDSIPLMAEELFQKLLSNHDLRFEDFLRNLLRDRLLFLKQNKEIFQIIVKEFFYNEEIRHELIPYFAENIGSRLVQVIRTFQERGELSDQPAETMARHIFFSIGGTFIFKFVFGLNGSQDEEAEIESVVRFVMDGVRNR</sequence>
<proteinExistence type="predicted"/>
<evidence type="ECO:0000256" key="2">
    <source>
        <dbReference type="PROSITE-ProRule" id="PRU00335"/>
    </source>
</evidence>
<reference evidence="5" key="1">
    <citation type="submission" date="2016-01" db="EMBL/GenBank/DDBJ databases">
        <authorList>
            <person name="Mitreva M."/>
            <person name="Pepin K.H."/>
            <person name="Mihindukulasuriya K.A."/>
            <person name="Fulton R."/>
            <person name="Fronick C."/>
            <person name="O'Laughlin M."/>
            <person name="Miner T."/>
            <person name="Herter B."/>
            <person name="Rosa B.A."/>
            <person name="Cordes M."/>
            <person name="Tomlinson C."/>
            <person name="Wollam A."/>
            <person name="Palsikar V.B."/>
            <person name="Mardis E.R."/>
            <person name="Wilson R.K."/>
        </authorList>
    </citation>
    <scope>NUCLEOTIDE SEQUENCE [LARGE SCALE GENOMIC DNA]</scope>
    <source>
        <strain evidence="5">GED7749B</strain>
    </source>
</reference>
<dbReference type="PRINTS" id="PR00455">
    <property type="entry name" value="HTHTETR"/>
</dbReference>
<dbReference type="PROSITE" id="PS50977">
    <property type="entry name" value="HTH_TETR_2"/>
    <property type="match status" value="1"/>
</dbReference>
<dbReference type="SUPFAM" id="SSF48498">
    <property type="entry name" value="Tetracyclin repressor-like, C-terminal domain"/>
    <property type="match status" value="1"/>
</dbReference>
<dbReference type="Pfam" id="PF00440">
    <property type="entry name" value="TetR_N"/>
    <property type="match status" value="1"/>
</dbReference>
<organism evidence="4 5">
    <name type="scientific">Heyndrickxia coagulans</name>
    <name type="common">Weizmannia coagulans</name>
    <dbReference type="NCBI Taxonomy" id="1398"/>
    <lineage>
        <taxon>Bacteria</taxon>
        <taxon>Bacillati</taxon>
        <taxon>Bacillota</taxon>
        <taxon>Bacilli</taxon>
        <taxon>Bacillales</taxon>
        <taxon>Bacillaceae</taxon>
        <taxon>Heyndrickxia</taxon>
    </lineage>
</organism>
<feature type="DNA-binding region" description="H-T-H motif" evidence="2">
    <location>
        <begin position="52"/>
        <end position="71"/>
    </location>
</feature>
<accession>A0A133KGR3</accession>
<feature type="domain" description="HTH tetR-type" evidence="3">
    <location>
        <begin position="29"/>
        <end position="89"/>
    </location>
</feature>
<dbReference type="InterPro" id="IPR009057">
    <property type="entry name" value="Homeodomain-like_sf"/>
</dbReference>
<dbReference type="PANTHER" id="PTHR30055">
    <property type="entry name" value="HTH-TYPE TRANSCRIPTIONAL REGULATOR RUTR"/>
    <property type="match status" value="1"/>
</dbReference>
<name>A0A133KGR3_HEYCO</name>
<dbReference type="InterPro" id="IPR050109">
    <property type="entry name" value="HTH-type_TetR-like_transc_reg"/>
</dbReference>
<dbReference type="InterPro" id="IPR001647">
    <property type="entry name" value="HTH_TetR"/>
</dbReference>
<dbReference type="EMBL" id="LRPN01000137">
    <property type="protein sequence ID" value="KWZ78741.1"/>
    <property type="molecule type" value="Genomic_DNA"/>
</dbReference>
<evidence type="ECO:0000313" key="4">
    <source>
        <dbReference type="EMBL" id="KWZ78741.1"/>
    </source>
</evidence>
<evidence type="ECO:0000259" key="3">
    <source>
        <dbReference type="PROSITE" id="PS50977"/>
    </source>
</evidence>
<dbReference type="Gene3D" id="1.10.357.10">
    <property type="entry name" value="Tetracycline Repressor, domain 2"/>
    <property type="match status" value="1"/>
</dbReference>
<gene>
    <name evidence="4" type="ORF">HMPREF3213_02927</name>
</gene>
<dbReference type="InterPro" id="IPR036271">
    <property type="entry name" value="Tet_transcr_reg_TetR-rel_C_sf"/>
</dbReference>
<comment type="caution">
    <text evidence="4">The sequence shown here is derived from an EMBL/GenBank/DDBJ whole genome shotgun (WGS) entry which is preliminary data.</text>
</comment>
<dbReference type="PANTHER" id="PTHR30055:SF222">
    <property type="entry name" value="REGULATORY PROTEIN"/>
    <property type="match status" value="1"/>
</dbReference>
<dbReference type="GO" id="GO:0006355">
    <property type="term" value="P:regulation of DNA-templated transcription"/>
    <property type="evidence" value="ECO:0007669"/>
    <property type="project" value="UniProtKB-ARBA"/>
</dbReference>